<keyword evidence="7 10" id="KW-0472">Membrane</keyword>
<dbReference type="InterPro" id="IPR039426">
    <property type="entry name" value="TonB-dep_rcpt-like"/>
</dbReference>
<dbReference type="InterPro" id="IPR012910">
    <property type="entry name" value="Plug_dom"/>
</dbReference>
<dbReference type="PROSITE" id="PS01156">
    <property type="entry name" value="TONB_DEPENDENT_REC_2"/>
    <property type="match status" value="1"/>
</dbReference>
<evidence type="ECO:0000256" key="11">
    <source>
        <dbReference type="SAM" id="SignalP"/>
    </source>
</evidence>
<keyword evidence="8 14" id="KW-0675">Receptor</keyword>
<feature type="signal peptide" evidence="11">
    <location>
        <begin position="1"/>
        <end position="24"/>
    </location>
</feature>
<gene>
    <name evidence="14" type="ORF">GCM10007332_01980</name>
</gene>
<keyword evidence="3" id="KW-1134">Transmembrane beta strand</keyword>
<keyword evidence="6 10" id="KW-0798">TonB box</keyword>
<dbReference type="Proteomes" id="UP000658202">
    <property type="component" value="Unassembled WGS sequence"/>
</dbReference>
<sequence length="897" mass="99424">MKMLSKKPALALMLTMTTASFYFAQSTQDTLSKDTDIEQVVLTGVADIAKDRKTPVAVSTIKEAQIVERLGNQEFPEILNTTPSIYATKGGGGFGDGRVNVRGFDMNNTAVMINGVPVNDMESGAVYWSNWAGLSDVTSAMQIQRGLGSSKLAIASIGGTINVLTRAADKKREGNVTVGVGNDGYLKTLFSYNTGKSATGWSSSFLMSRTAGNTYVDGSQFESYNYYFALGYQKGKHDFQFTFTGAPQWHNQNFQSSIANFIKYGNGVDEPNRRYNSNWGYLNGSVMSQSVNFYSKPVASINWDWNISEKSKLSTVLYASWGRGGGTGVLGSINGTGINSLPKTADGLIRFDDIVAWNQGQNVIWNPNVANNTGINKVNATPGIATRTNGLVRRSHINSHDWYGFLTNFQHKINSNLNFSVGLDGRYYYGYHPGVVSEFWGNSEYRENQNLNMQPYYAVTQSYAPTPSANPFVKAIKDKSQIASRNFDGEVMWLGSFGQLEYSNEQISAFVQGSVSNQQFQRIDNWILNHDILNPDGTIKTPQTVQQGQKVDTKTGFKGLWGYNAKGGINYNINEQHNVFANLGYYSKQPNNYAVYPNNQQVLNDNLQNEKIASAELGYGFRSPILRANVNLYYTTWKDRFQRITNINIPTPTPADPNANTRAYANLLGIQEVHMGVEFEGTVKVTDYLEFNAMLSVGDWKYKNNPTGELFDDNNIPLTNVPNATSNSVQLALDGVKVSDAAQTTAALGFTLKPVKDLSVFSTWRYAEKLYGVFNIDQNFIIKDGVVPAAAKKGALEYPSYNLFDLGASYTFKLNNGHRLIITGNVYNLLDTVYISDGKSSTHIRNLSDFTATPTQTAQQQYDAYLSTLKTWKGIDQNNTVFFGFGRTWSASLSYRF</sequence>
<evidence type="ECO:0000256" key="8">
    <source>
        <dbReference type="ARBA" id="ARBA00023170"/>
    </source>
</evidence>
<keyword evidence="9" id="KW-0998">Cell outer membrane</keyword>
<proteinExistence type="inferred from homology"/>
<accession>A0ABQ1WVU6</accession>
<evidence type="ECO:0000256" key="7">
    <source>
        <dbReference type="ARBA" id="ARBA00023136"/>
    </source>
</evidence>
<dbReference type="Pfam" id="PF07715">
    <property type="entry name" value="Plug"/>
    <property type="match status" value="1"/>
</dbReference>
<dbReference type="InterPro" id="IPR000531">
    <property type="entry name" value="Beta-barrel_TonB"/>
</dbReference>
<evidence type="ECO:0000256" key="2">
    <source>
        <dbReference type="ARBA" id="ARBA00022448"/>
    </source>
</evidence>
<evidence type="ECO:0000256" key="5">
    <source>
        <dbReference type="ARBA" id="ARBA00022729"/>
    </source>
</evidence>
<evidence type="ECO:0000256" key="4">
    <source>
        <dbReference type="ARBA" id="ARBA00022692"/>
    </source>
</evidence>
<evidence type="ECO:0000256" key="10">
    <source>
        <dbReference type="RuleBase" id="RU003357"/>
    </source>
</evidence>
<reference evidence="15" key="1">
    <citation type="journal article" date="2019" name="Int. J. Syst. Evol. Microbiol.">
        <title>The Global Catalogue of Microorganisms (GCM) 10K type strain sequencing project: providing services to taxonomists for standard genome sequencing and annotation.</title>
        <authorList>
            <consortium name="The Broad Institute Genomics Platform"/>
            <consortium name="The Broad Institute Genome Sequencing Center for Infectious Disease"/>
            <person name="Wu L."/>
            <person name="Ma J."/>
        </authorList>
    </citation>
    <scope>NUCLEOTIDE SEQUENCE [LARGE SCALE GENOMIC DNA]</scope>
    <source>
        <strain evidence="15">CCM 8490</strain>
    </source>
</reference>
<organism evidence="14 15">
    <name type="scientific">Epilithonimonas arachidiradicis</name>
    <dbReference type="NCBI Taxonomy" id="1617282"/>
    <lineage>
        <taxon>Bacteria</taxon>
        <taxon>Pseudomonadati</taxon>
        <taxon>Bacteroidota</taxon>
        <taxon>Flavobacteriia</taxon>
        <taxon>Flavobacteriales</taxon>
        <taxon>Weeksellaceae</taxon>
        <taxon>Chryseobacterium group</taxon>
        <taxon>Epilithonimonas</taxon>
    </lineage>
</organism>
<name>A0ABQ1WVU6_9FLAO</name>
<keyword evidence="15" id="KW-1185">Reference proteome</keyword>
<comment type="similarity">
    <text evidence="10">Belongs to the TonB-dependent receptor family.</text>
</comment>
<keyword evidence="2" id="KW-0813">Transport</keyword>
<feature type="chain" id="PRO_5047324345" evidence="11">
    <location>
        <begin position="25"/>
        <end position="897"/>
    </location>
</feature>
<keyword evidence="5 11" id="KW-0732">Signal</keyword>
<evidence type="ECO:0000256" key="9">
    <source>
        <dbReference type="ARBA" id="ARBA00023237"/>
    </source>
</evidence>
<keyword evidence="4" id="KW-0812">Transmembrane</keyword>
<dbReference type="SUPFAM" id="SSF56935">
    <property type="entry name" value="Porins"/>
    <property type="match status" value="1"/>
</dbReference>
<dbReference type="EMBL" id="BMCW01000001">
    <property type="protein sequence ID" value="GGG44159.1"/>
    <property type="molecule type" value="Genomic_DNA"/>
</dbReference>
<evidence type="ECO:0000259" key="13">
    <source>
        <dbReference type="Pfam" id="PF07715"/>
    </source>
</evidence>
<dbReference type="Gene3D" id="2.40.170.20">
    <property type="entry name" value="TonB-dependent receptor, beta-barrel domain"/>
    <property type="match status" value="1"/>
</dbReference>
<evidence type="ECO:0000256" key="6">
    <source>
        <dbReference type="ARBA" id="ARBA00023077"/>
    </source>
</evidence>
<dbReference type="Pfam" id="PF00593">
    <property type="entry name" value="TonB_dep_Rec_b-barrel"/>
    <property type="match status" value="1"/>
</dbReference>
<dbReference type="InterPro" id="IPR010917">
    <property type="entry name" value="TonB_rcpt_CS"/>
</dbReference>
<evidence type="ECO:0000256" key="1">
    <source>
        <dbReference type="ARBA" id="ARBA00004571"/>
    </source>
</evidence>
<dbReference type="PANTHER" id="PTHR30069:SF29">
    <property type="entry name" value="HEMOGLOBIN AND HEMOGLOBIN-HAPTOGLOBIN-BINDING PROTEIN 1-RELATED"/>
    <property type="match status" value="1"/>
</dbReference>
<protein>
    <submittedName>
        <fullName evidence="14">TonB-dependent receptor</fullName>
    </submittedName>
</protein>
<dbReference type="InterPro" id="IPR036942">
    <property type="entry name" value="Beta-barrel_TonB_sf"/>
</dbReference>
<feature type="domain" description="TonB-dependent receptor-like beta-barrel" evidence="12">
    <location>
        <begin position="351"/>
        <end position="829"/>
    </location>
</feature>
<evidence type="ECO:0000313" key="15">
    <source>
        <dbReference type="Proteomes" id="UP000658202"/>
    </source>
</evidence>
<comment type="caution">
    <text evidence="14">The sequence shown here is derived from an EMBL/GenBank/DDBJ whole genome shotgun (WGS) entry which is preliminary data.</text>
</comment>
<dbReference type="RefSeq" id="WP_120211944.1">
    <property type="nucleotide sequence ID" value="NZ_BMCW01000001.1"/>
</dbReference>
<dbReference type="InterPro" id="IPR037066">
    <property type="entry name" value="Plug_dom_sf"/>
</dbReference>
<dbReference type="PANTHER" id="PTHR30069">
    <property type="entry name" value="TONB-DEPENDENT OUTER MEMBRANE RECEPTOR"/>
    <property type="match status" value="1"/>
</dbReference>
<evidence type="ECO:0000259" key="12">
    <source>
        <dbReference type="Pfam" id="PF00593"/>
    </source>
</evidence>
<evidence type="ECO:0000256" key="3">
    <source>
        <dbReference type="ARBA" id="ARBA00022452"/>
    </source>
</evidence>
<comment type="subcellular location">
    <subcellularLocation>
        <location evidence="1">Cell outer membrane</location>
        <topology evidence="1">Multi-pass membrane protein</topology>
    </subcellularLocation>
</comment>
<feature type="domain" description="TonB-dependent receptor plug" evidence="13">
    <location>
        <begin position="51"/>
        <end position="160"/>
    </location>
</feature>
<evidence type="ECO:0000313" key="14">
    <source>
        <dbReference type="EMBL" id="GGG44159.1"/>
    </source>
</evidence>
<dbReference type="Gene3D" id="2.170.130.10">
    <property type="entry name" value="TonB-dependent receptor, plug domain"/>
    <property type="match status" value="1"/>
</dbReference>